<reference evidence="8 9" key="1">
    <citation type="submission" date="2020-10" db="EMBL/GenBank/DDBJ databases">
        <title>Complete genome sequence of Paludibaculum fermentans P105T, a facultatively anaerobic acidobacterium capable of dissimilatory Fe(III) reduction.</title>
        <authorList>
            <person name="Dedysh S.N."/>
            <person name="Beletsky A.V."/>
            <person name="Kulichevskaya I.S."/>
            <person name="Mardanov A.V."/>
            <person name="Ravin N.V."/>
        </authorList>
    </citation>
    <scope>NUCLEOTIDE SEQUENCE [LARGE SCALE GENOMIC DNA]</scope>
    <source>
        <strain evidence="8 9">P105</strain>
    </source>
</reference>
<proteinExistence type="inferred from homology"/>
<dbReference type="Pfam" id="PF25954">
    <property type="entry name" value="Beta-barrel_RND_2"/>
    <property type="match status" value="1"/>
</dbReference>
<comment type="similarity">
    <text evidence="1">Belongs to the membrane fusion protein (MFP) (TC 8.A.1) family.</text>
</comment>
<feature type="transmembrane region" description="Helical" evidence="4">
    <location>
        <begin position="56"/>
        <end position="77"/>
    </location>
</feature>
<dbReference type="Gene3D" id="2.40.30.170">
    <property type="match status" value="1"/>
</dbReference>
<feature type="coiled-coil region" evidence="2">
    <location>
        <begin position="231"/>
        <end position="258"/>
    </location>
</feature>
<feature type="domain" description="Multidrug resistance protein MdtA-like alpha-helical hairpin" evidence="5">
    <location>
        <begin position="179"/>
        <end position="245"/>
    </location>
</feature>
<dbReference type="Proteomes" id="UP000593892">
    <property type="component" value="Chromosome"/>
</dbReference>
<dbReference type="Gene3D" id="2.40.50.100">
    <property type="match status" value="1"/>
</dbReference>
<evidence type="ECO:0000259" key="6">
    <source>
        <dbReference type="Pfam" id="PF25917"/>
    </source>
</evidence>
<dbReference type="PANTHER" id="PTHR30469">
    <property type="entry name" value="MULTIDRUG RESISTANCE PROTEIN MDTA"/>
    <property type="match status" value="1"/>
</dbReference>
<dbReference type="PANTHER" id="PTHR30469:SF37">
    <property type="entry name" value="RAGD PROTEIN"/>
    <property type="match status" value="1"/>
</dbReference>
<dbReference type="AlphaFoldDB" id="A0A7S7SM28"/>
<dbReference type="InterPro" id="IPR058792">
    <property type="entry name" value="Beta-barrel_RND_2"/>
</dbReference>
<keyword evidence="4" id="KW-0812">Transmembrane</keyword>
<dbReference type="NCBIfam" id="TIGR01730">
    <property type="entry name" value="RND_mfp"/>
    <property type="match status" value="1"/>
</dbReference>
<evidence type="ECO:0000259" key="5">
    <source>
        <dbReference type="Pfam" id="PF25876"/>
    </source>
</evidence>
<dbReference type="InterPro" id="IPR058624">
    <property type="entry name" value="MdtA-like_HH"/>
</dbReference>
<accession>A0A7S7SM28</accession>
<evidence type="ECO:0000256" key="3">
    <source>
        <dbReference type="SAM" id="MobiDB-lite"/>
    </source>
</evidence>
<name>A0A7S7SM28_PALFE</name>
<keyword evidence="2" id="KW-0175">Coiled coil</keyword>
<dbReference type="RefSeq" id="WP_194451130.1">
    <property type="nucleotide sequence ID" value="NZ_CP063849.1"/>
</dbReference>
<protein>
    <submittedName>
        <fullName evidence="8">Efflux RND transporter periplasmic adaptor subunit</fullName>
    </submittedName>
</protein>
<evidence type="ECO:0000313" key="8">
    <source>
        <dbReference type="EMBL" id="QOY89468.1"/>
    </source>
</evidence>
<keyword evidence="4" id="KW-1133">Transmembrane helix</keyword>
<feature type="region of interest" description="Disordered" evidence="3">
    <location>
        <begin position="1"/>
        <end position="20"/>
    </location>
</feature>
<keyword evidence="9" id="KW-1185">Reference proteome</keyword>
<dbReference type="GO" id="GO:0015562">
    <property type="term" value="F:efflux transmembrane transporter activity"/>
    <property type="evidence" value="ECO:0007669"/>
    <property type="project" value="TreeGrafter"/>
</dbReference>
<dbReference type="GO" id="GO:1990281">
    <property type="term" value="C:efflux pump complex"/>
    <property type="evidence" value="ECO:0007669"/>
    <property type="project" value="TreeGrafter"/>
</dbReference>
<feature type="domain" description="CusB-like beta-barrel" evidence="7">
    <location>
        <begin position="303"/>
        <end position="373"/>
    </location>
</feature>
<feature type="domain" description="Multidrug resistance protein MdtA-like barrel-sandwich hybrid" evidence="6">
    <location>
        <begin position="127"/>
        <end position="289"/>
    </location>
</feature>
<organism evidence="8 9">
    <name type="scientific">Paludibaculum fermentans</name>
    <dbReference type="NCBI Taxonomy" id="1473598"/>
    <lineage>
        <taxon>Bacteria</taxon>
        <taxon>Pseudomonadati</taxon>
        <taxon>Acidobacteriota</taxon>
        <taxon>Terriglobia</taxon>
        <taxon>Bryobacterales</taxon>
        <taxon>Bryobacteraceae</taxon>
        <taxon>Paludibaculum</taxon>
    </lineage>
</organism>
<dbReference type="SUPFAM" id="SSF111369">
    <property type="entry name" value="HlyD-like secretion proteins"/>
    <property type="match status" value="1"/>
</dbReference>
<dbReference type="FunFam" id="2.40.30.170:FF:000010">
    <property type="entry name" value="Efflux RND transporter periplasmic adaptor subunit"/>
    <property type="match status" value="1"/>
</dbReference>
<dbReference type="KEGG" id="pfer:IRI77_05820"/>
<evidence type="ECO:0000256" key="4">
    <source>
        <dbReference type="SAM" id="Phobius"/>
    </source>
</evidence>
<dbReference type="Pfam" id="PF25917">
    <property type="entry name" value="BSH_RND"/>
    <property type="match status" value="1"/>
</dbReference>
<sequence>MPDSEQKTAHHGHDPVAAEREALLRAEIAKLKERAARAADATDHNVRPGRRPSSKAVLGIAILAAILLGVGFTTGYLPKVRRTESITAETKADTEARPTVSTALAKRSDTAIDLDLPGSIQAVTEAPILARADGYLKRRLVDIGDRVSAGQLLAEIEAPELDNQVQQAKAALQQSYAALEQATASLEQSRANEQLARITAQRWSNLLGKGAVSRQDNDNYQAQFQAQSAFARAQERAVAAARSNIEASKANLERLNQVQGYRQVRAPFAGIITLRNVDVGALISTGQTLLYRVAQMGTLRTFVNVPQAYADVIKPGVEAEVAVADLPGRVFHGKVARSSSALDASSRTLLTEVQIPNQDAALLPGMYAQVTLSIRRVNPPLIIPGDTLLIRPQGTMVAVVRPDNSIHFQKILVGRDFGKELEVIKGLEEGQALVVNANDSVQEGVKVKTVKLKEDGAKR</sequence>
<keyword evidence="4" id="KW-0472">Membrane</keyword>
<dbReference type="Gene3D" id="2.40.420.20">
    <property type="match status" value="1"/>
</dbReference>
<dbReference type="EMBL" id="CP063849">
    <property type="protein sequence ID" value="QOY89468.1"/>
    <property type="molecule type" value="Genomic_DNA"/>
</dbReference>
<dbReference type="Pfam" id="PF25876">
    <property type="entry name" value="HH_MFP_RND"/>
    <property type="match status" value="1"/>
</dbReference>
<evidence type="ECO:0000256" key="1">
    <source>
        <dbReference type="ARBA" id="ARBA00009477"/>
    </source>
</evidence>
<evidence type="ECO:0000256" key="2">
    <source>
        <dbReference type="SAM" id="Coils"/>
    </source>
</evidence>
<evidence type="ECO:0000313" key="9">
    <source>
        <dbReference type="Proteomes" id="UP000593892"/>
    </source>
</evidence>
<dbReference type="InterPro" id="IPR058625">
    <property type="entry name" value="MdtA-like_BSH"/>
</dbReference>
<dbReference type="Gene3D" id="1.10.287.470">
    <property type="entry name" value="Helix hairpin bin"/>
    <property type="match status" value="1"/>
</dbReference>
<gene>
    <name evidence="8" type="ORF">IRI77_05820</name>
</gene>
<evidence type="ECO:0000259" key="7">
    <source>
        <dbReference type="Pfam" id="PF25954"/>
    </source>
</evidence>
<dbReference type="InterPro" id="IPR006143">
    <property type="entry name" value="RND_pump_MFP"/>
</dbReference>